<sequence>MNIGFIDVDTIKNNSIIDSNIDDKLIEFSIDKAQEINILQVIGSELYNTLSTKIQNNSVGGYYQTLLDIYISKALIEWTIYHLYNDATYRFTNKSVVKRTNDNSMNVEDSTIRDLKRQQKSIAEFYNNRLVEFLLNNQSQFPEWLSYSKIMGFIGQRNRRYTSSGIYLGRGLNIISDRNLNKNRYNRSFNRNGGTSQDNWN</sequence>
<evidence type="ECO:0000313" key="1">
    <source>
        <dbReference type="EMBL" id="CAB4158126.1"/>
    </source>
</evidence>
<gene>
    <name evidence="1" type="ORF">UFOVP695_17</name>
</gene>
<dbReference type="InterPro" id="IPR046558">
    <property type="entry name" value="DUF6712"/>
</dbReference>
<proteinExistence type="predicted"/>
<accession>A0A6J5NK79</accession>
<protein>
    <submittedName>
        <fullName evidence="1">Uncharacterized protein</fullName>
    </submittedName>
</protein>
<dbReference type="Pfam" id="PF20459">
    <property type="entry name" value="DUF6712"/>
    <property type="match status" value="1"/>
</dbReference>
<organism evidence="1">
    <name type="scientific">uncultured Caudovirales phage</name>
    <dbReference type="NCBI Taxonomy" id="2100421"/>
    <lineage>
        <taxon>Viruses</taxon>
        <taxon>Duplodnaviria</taxon>
        <taxon>Heunggongvirae</taxon>
        <taxon>Uroviricota</taxon>
        <taxon>Caudoviricetes</taxon>
        <taxon>Peduoviridae</taxon>
        <taxon>Maltschvirus</taxon>
        <taxon>Maltschvirus maltsch</taxon>
    </lineage>
</organism>
<reference evidence="1" key="1">
    <citation type="submission" date="2020-04" db="EMBL/GenBank/DDBJ databases">
        <authorList>
            <person name="Chiriac C."/>
            <person name="Salcher M."/>
            <person name="Ghai R."/>
            <person name="Kavagutti S V."/>
        </authorList>
    </citation>
    <scope>NUCLEOTIDE SEQUENCE</scope>
</reference>
<dbReference type="EMBL" id="LR796667">
    <property type="protein sequence ID" value="CAB4158126.1"/>
    <property type="molecule type" value="Genomic_DNA"/>
</dbReference>
<name>A0A6J5NK79_9CAUD</name>